<evidence type="ECO:0000256" key="4">
    <source>
        <dbReference type="ARBA" id="ARBA00022741"/>
    </source>
</evidence>
<dbReference type="GO" id="GO:0005634">
    <property type="term" value="C:nucleus"/>
    <property type="evidence" value="ECO:0007669"/>
    <property type="project" value="TreeGrafter"/>
</dbReference>
<evidence type="ECO:0000256" key="10">
    <source>
        <dbReference type="SAM" id="MobiDB-lite"/>
    </source>
</evidence>
<accession>A0A0J9X543</accession>
<evidence type="ECO:0000256" key="8">
    <source>
        <dbReference type="ARBA" id="ARBA00022840"/>
    </source>
</evidence>
<dbReference type="Pfam" id="PF12002">
    <property type="entry name" value="MgsA_C"/>
    <property type="match status" value="1"/>
</dbReference>
<dbReference type="Gene3D" id="3.40.50.300">
    <property type="entry name" value="P-loop containing nucleotide triphosphate hydrolases"/>
    <property type="match status" value="1"/>
</dbReference>
<dbReference type="GO" id="GO:0000731">
    <property type="term" value="P:DNA synthesis involved in DNA repair"/>
    <property type="evidence" value="ECO:0007669"/>
    <property type="project" value="TreeGrafter"/>
</dbReference>
<dbReference type="Gene3D" id="1.20.272.10">
    <property type="match status" value="1"/>
</dbReference>
<dbReference type="Pfam" id="PF16193">
    <property type="entry name" value="AAA_assoc_2"/>
    <property type="match status" value="1"/>
</dbReference>
<dbReference type="GO" id="GO:0008047">
    <property type="term" value="F:enzyme activator activity"/>
    <property type="evidence" value="ECO:0007669"/>
    <property type="project" value="TreeGrafter"/>
</dbReference>
<dbReference type="Proteomes" id="UP000242525">
    <property type="component" value="Unassembled WGS sequence"/>
</dbReference>
<keyword evidence="14" id="KW-1185">Reference proteome</keyword>
<evidence type="ECO:0000256" key="7">
    <source>
        <dbReference type="ARBA" id="ARBA00022833"/>
    </source>
</evidence>
<dbReference type="GO" id="GO:0017116">
    <property type="term" value="F:single-stranded DNA helicase activity"/>
    <property type="evidence" value="ECO:0007669"/>
    <property type="project" value="TreeGrafter"/>
</dbReference>
<feature type="region of interest" description="Disordered" evidence="10">
    <location>
        <begin position="33"/>
        <end position="55"/>
    </location>
</feature>
<feature type="domain" description="AAA+ ATPase" evidence="11">
    <location>
        <begin position="192"/>
        <end position="309"/>
    </location>
</feature>
<dbReference type="GO" id="GO:0006271">
    <property type="term" value="P:DNA strand elongation involved in DNA replication"/>
    <property type="evidence" value="ECO:0007669"/>
    <property type="project" value="UniProtKB-ARBA"/>
</dbReference>
<keyword evidence="6" id="KW-0863">Zinc-finger</keyword>
<keyword evidence="7" id="KW-0862">Zinc</keyword>
<dbReference type="InterPro" id="IPR051314">
    <property type="entry name" value="AAA_ATPase_RarA/MGS1/WRNIP1"/>
</dbReference>
<keyword evidence="9" id="KW-0234">DNA repair</keyword>
<evidence type="ECO:0000259" key="12">
    <source>
        <dbReference type="SMART" id="SM00734"/>
    </source>
</evidence>
<feature type="compositionally biased region" description="Polar residues" evidence="10">
    <location>
        <begin position="398"/>
        <end position="408"/>
    </location>
</feature>
<evidence type="ECO:0000256" key="6">
    <source>
        <dbReference type="ARBA" id="ARBA00022771"/>
    </source>
</evidence>
<keyword evidence="5" id="KW-0227">DNA damage</keyword>
<dbReference type="OrthoDB" id="10265467at2759"/>
<feature type="compositionally biased region" description="Polar residues" evidence="10">
    <location>
        <begin position="33"/>
        <end position="43"/>
    </location>
</feature>
<dbReference type="Gene3D" id="1.10.3710.10">
    <property type="entry name" value="DNA polymerase III clamp loader subunits, C-terminal domain"/>
    <property type="match status" value="1"/>
</dbReference>
<evidence type="ECO:0000259" key="11">
    <source>
        <dbReference type="SMART" id="SM00382"/>
    </source>
</evidence>
<evidence type="ECO:0000256" key="5">
    <source>
        <dbReference type="ARBA" id="ARBA00022763"/>
    </source>
</evidence>
<dbReference type="CDD" id="cd18139">
    <property type="entry name" value="HLD_clamp_RarA"/>
    <property type="match status" value="1"/>
</dbReference>
<dbReference type="GO" id="GO:0008270">
    <property type="term" value="F:zinc ion binding"/>
    <property type="evidence" value="ECO:0007669"/>
    <property type="project" value="UniProtKB-KW"/>
</dbReference>
<keyword evidence="2" id="KW-0235">DNA replication</keyword>
<evidence type="ECO:0000313" key="14">
    <source>
        <dbReference type="Proteomes" id="UP000242525"/>
    </source>
</evidence>
<dbReference type="InterPro" id="IPR021886">
    <property type="entry name" value="MgsA_C"/>
</dbReference>
<dbReference type="InterPro" id="IPR032423">
    <property type="entry name" value="AAA_assoc_2"/>
</dbReference>
<proteinExistence type="inferred from homology"/>
<keyword evidence="8" id="KW-0067">ATP-binding</keyword>
<evidence type="ECO:0000256" key="9">
    <source>
        <dbReference type="ARBA" id="ARBA00023204"/>
    </source>
</evidence>
<dbReference type="GO" id="GO:0016887">
    <property type="term" value="F:ATP hydrolysis activity"/>
    <property type="evidence" value="ECO:0007669"/>
    <property type="project" value="InterPro"/>
</dbReference>
<evidence type="ECO:0000256" key="2">
    <source>
        <dbReference type="ARBA" id="ARBA00022705"/>
    </source>
</evidence>
<dbReference type="EMBL" id="CCBN010000002">
    <property type="protein sequence ID" value="CDO52258.1"/>
    <property type="molecule type" value="Genomic_DNA"/>
</dbReference>
<dbReference type="FunFam" id="3.40.50.300:FF:000137">
    <property type="entry name" value="Replication-associated recombination protein A"/>
    <property type="match status" value="1"/>
</dbReference>
<dbReference type="SUPFAM" id="SSF52540">
    <property type="entry name" value="P-loop containing nucleoside triphosphate hydrolases"/>
    <property type="match status" value="1"/>
</dbReference>
<reference evidence="13" key="1">
    <citation type="submission" date="2014-03" db="EMBL/GenBank/DDBJ databases">
        <authorList>
            <person name="Casaregola S."/>
        </authorList>
    </citation>
    <scope>NUCLEOTIDE SEQUENCE [LARGE SCALE GENOMIC DNA]</scope>
    <source>
        <strain evidence="13">CLIB 918</strain>
    </source>
</reference>
<sequence>MELVTCPICNKRMTNGQVNMHLDNGCESGAAVSSQPLAQRLPSSSPPLKRTQPLGQKEISSKITKNPLFQPAVKALSTKSSPASASFFTTKKVPSPAGSAKRGLAAINNDNEDESAFATDDVPLLKISADNVSKNSKAVYQNGSVPKRQKHRNNKNKPMAELIRPSTLEEYIGQQDLVGPRGILRAFIERDTCPSIILWGPSGVGKTTIARIIAERTKSRFVEFSATSNGINDCKKLFAEAKNELALTGRKTILFLDEVHRFNKLQQDVFLPYIERGDITFIGATTENPSFTINGALLSRCRVLVLKKLKKAEIVTMLTRALRVLQTDPDAQHLLPPGYAAGIVDNYDSSGCNSEIETNEGLKFTVEPDAIDYIAELADGDGRAAINMFEIMVQSVSSAPEATSTQSTEPDDNLDKEPADATDASAATATTSNATTAKFGVITRDHIRDILTRTHLLYDRLGDAHYDTISALHKSVRGGNSDAALFYLMRMLKSGEDPLYIARRLIRMASEDIGLADDTCLPFAVATYTAVQQVGLPEADVVLAHCAVKLARARKSVMVYRGLGAVKNALADEPGLAASEVPVHLRNAPTRLMRELEYGKEYRYNPDFDEGVTVDQEYMPRGYESMKFLPQKHLGPKDD</sequence>
<name>A0A0J9X543_GEOCN</name>
<dbReference type="InterPro" id="IPR008921">
    <property type="entry name" value="DNA_pol3_clamp-load_cplx_C"/>
</dbReference>
<comment type="similarity">
    <text evidence="1">Belongs to the AAA ATPase family. RarA/MGS1/WRNIP1 subfamily.</text>
</comment>
<dbReference type="PANTHER" id="PTHR13779">
    <property type="entry name" value="WERNER HELICASE-INTERACTING PROTEIN 1 FAMILY MEMBER"/>
    <property type="match status" value="1"/>
</dbReference>
<dbReference type="Pfam" id="PF00004">
    <property type="entry name" value="AAA"/>
    <property type="match status" value="1"/>
</dbReference>
<dbReference type="InterPro" id="IPR006642">
    <property type="entry name" value="Rad18_UBZ4"/>
</dbReference>
<gene>
    <name evidence="13" type="ORF">BN980_GECA02s08128g</name>
</gene>
<dbReference type="GO" id="GO:0003677">
    <property type="term" value="F:DNA binding"/>
    <property type="evidence" value="ECO:0007669"/>
    <property type="project" value="InterPro"/>
</dbReference>
<evidence type="ECO:0000256" key="3">
    <source>
        <dbReference type="ARBA" id="ARBA00022723"/>
    </source>
</evidence>
<dbReference type="SMART" id="SM00382">
    <property type="entry name" value="AAA"/>
    <property type="match status" value="1"/>
</dbReference>
<comment type="caution">
    <text evidence="13">The sequence shown here is derived from an EMBL/GenBank/DDBJ whole genome shotgun (WGS) entry which is preliminary data.</text>
</comment>
<dbReference type="SUPFAM" id="SSF48019">
    <property type="entry name" value="post-AAA+ oligomerization domain-like"/>
    <property type="match status" value="1"/>
</dbReference>
<dbReference type="AlphaFoldDB" id="A0A0J9X543"/>
<dbReference type="STRING" id="1173061.A0A0J9X543"/>
<feature type="region of interest" description="Disordered" evidence="10">
    <location>
        <begin position="398"/>
        <end position="429"/>
    </location>
</feature>
<evidence type="ECO:0000256" key="1">
    <source>
        <dbReference type="ARBA" id="ARBA00008959"/>
    </source>
</evidence>
<dbReference type="Gene3D" id="3.30.160.60">
    <property type="entry name" value="Classic Zinc Finger"/>
    <property type="match status" value="1"/>
</dbReference>
<dbReference type="CDD" id="cd00009">
    <property type="entry name" value="AAA"/>
    <property type="match status" value="1"/>
</dbReference>
<dbReference type="FunFam" id="1.20.272.10:FF:000001">
    <property type="entry name" value="Putative AAA family ATPase"/>
    <property type="match status" value="1"/>
</dbReference>
<protein>
    <submittedName>
        <fullName evidence="13">Similar to Saccharomyces cerevisiae YNL218W MGS1 Protein with DNA-dependent ATPase and ssDNA annealing activities involved in maintenance of genome</fullName>
    </submittedName>
</protein>
<organism evidence="13 14">
    <name type="scientific">Geotrichum candidum</name>
    <name type="common">Oospora lactis</name>
    <name type="synonym">Dipodascus geotrichum</name>
    <dbReference type="NCBI Taxonomy" id="1173061"/>
    <lineage>
        <taxon>Eukaryota</taxon>
        <taxon>Fungi</taxon>
        <taxon>Dikarya</taxon>
        <taxon>Ascomycota</taxon>
        <taxon>Saccharomycotina</taxon>
        <taxon>Dipodascomycetes</taxon>
        <taxon>Dipodascales</taxon>
        <taxon>Dipodascaceae</taxon>
        <taxon>Geotrichum</taxon>
    </lineage>
</organism>
<keyword evidence="3" id="KW-0479">Metal-binding</keyword>
<dbReference type="InterPro" id="IPR003593">
    <property type="entry name" value="AAA+_ATPase"/>
</dbReference>
<dbReference type="Gene3D" id="1.10.8.60">
    <property type="match status" value="1"/>
</dbReference>
<dbReference type="InterPro" id="IPR027417">
    <property type="entry name" value="P-loop_NTPase"/>
</dbReference>
<dbReference type="SMART" id="SM00734">
    <property type="entry name" value="ZnF_Rad18"/>
    <property type="match status" value="1"/>
</dbReference>
<feature type="domain" description="UBZ4-type" evidence="12">
    <location>
        <begin position="3"/>
        <end position="27"/>
    </location>
</feature>
<dbReference type="InterPro" id="IPR003959">
    <property type="entry name" value="ATPase_AAA_core"/>
</dbReference>
<dbReference type="PANTHER" id="PTHR13779:SF7">
    <property type="entry name" value="ATPASE WRNIP1"/>
    <property type="match status" value="1"/>
</dbReference>
<keyword evidence="4" id="KW-0547">Nucleotide-binding</keyword>
<evidence type="ECO:0000313" key="13">
    <source>
        <dbReference type="EMBL" id="CDO52258.1"/>
    </source>
</evidence>
<dbReference type="GO" id="GO:0005524">
    <property type="term" value="F:ATP binding"/>
    <property type="evidence" value="ECO:0007669"/>
    <property type="project" value="UniProtKB-KW"/>
</dbReference>